<feature type="region of interest" description="Disordered" evidence="1">
    <location>
        <begin position="1"/>
        <end position="52"/>
    </location>
</feature>
<feature type="non-terminal residue" evidence="2">
    <location>
        <position position="1"/>
    </location>
</feature>
<organism evidence="2 3">
    <name type="scientific">Dovyalis caffra</name>
    <dbReference type="NCBI Taxonomy" id="77055"/>
    <lineage>
        <taxon>Eukaryota</taxon>
        <taxon>Viridiplantae</taxon>
        <taxon>Streptophyta</taxon>
        <taxon>Embryophyta</taxon>
        <taxon>Tracheophyta</taxon>
        <taxon>Spermatophyta</taxon>
        <taxon>Magnoliopsida</taxon>
        <taxon>eudicotyledons</taxon>
        <taxon>Gunneridae</taxon>
        <taxon>Pentapetalae</taxon>
        <taxon>rosids</taxon>
        <taxon>fabids</taxon>
        <taxon>Malpighiales</taxon>
        <taxon>Salicaceae</taxon>
        <taxon>Flacourtieae</taxon>
        <taxon>Dovyalis</taxon>
    </lineage>
</organism>
<sequence>QPQPTSPKIAPCSLGVSRDRDVNAKEGGGEEPRNRGEGVKNLKSPFRFEKQK</sequence>
<dbReference type="Proteomes" id="UP001314170">
    <property type="component" value="Unassembled WGS sequence"/>
</dbReference>
<keyword evidence="3" id="KW-1185">Reference proteome</keyword>
<protein>
    <submittedName>
        <fullName evidence="2">Uncharacterized protein</fullName>
    </submittedName>
</protein>
<name>A0AAV1QTA1_9ROSI</name>
<reference evidence="2 3" key="1">
    <citation type="submission" date="2024-01" db="EMBL/GenBank/DDBJ databases">
        <authorList>
            <person name="Waweru B."/>
        </authorList>
    </citation>
    <scope>NUCLEOTIDE SEQUENCE [LARGE SCALE GENOMIC DNA]</scope>
</reference>
<comment type="caution">
    <text evidence="2">The sequence shown here is derived from an EMBL/GenBank/DDBJ whole genome shotgun (WGS) entry which is preliminary data.</text>
</comment>
<evidence type="ECO:0000256" key="1">
    <source>
        <dbReference type="SAM" id="MobiDB-lite"/>
    </source>
</evidence>
<accession>A0AAV1QTA1</accession>
<dbReference type="EMBL" id="CAWUPB010000237">
    <property type="protein sequence ID" value="CAK7324045.1"/>
    <property type="molecule type" value="Genomic_DNA"/>
</dbReference>
<feature type="compositionally biased region" description="Basic and acidic residues" evidence="1">
    <location>
        <begin position="17"/>
        <end position="52"/>
    </location>
</feature>
<feature type="non-terminal residue" evidence="2">
    <location>
        <position position="52"/>
    </location>
</feature>
<evidence type="ECO:0000313" key="3">
    <source>
        <dbReference type="Proteomes" id="UP001314170"/>
    </source>
</evidence>
<evidence type="ECO:0000313" key="2">
    <source>
        <dbReference type="EMBL" id="CAK7324045.1"/>
    </source>
</evidence>
<dbReference type="AlphaFoldDB" id="A0AAV1QTA1"/>
<gene>
    <name evidence="2" type="ORF">DCAF_LOCUS1679</name>
</gene>
<proteinExistence type="predicted"/>